<dbReference type="Proteomes" id="UP000557688">
    <property type="component" value="Unassembled WGS sequence"/>
</dbReference>
<gene>
    <name evidence="2" type="ORF">FHR90_002605</name>
    <name evidence="3" type="ORF">HUK83_07135</name>
</gene>
<proteinExistence type="predicted"/>
<keyword evidence="1" id="KW-0472">Membrane</keyword>
<dbReference type="Proteomes" id="UP000565205">
    <property type="component" value="Unassembled WGS sequence"/>
</dbReference>
<reference evidence="2 4" key="2">
    <citation type="submission" date="2020-08" db="EMBL/GenBank/DDBJ databases">
        <title>Genomic Encyclopedia of Type Strains, Phase III (KMG-III): the genomes of soil and plant-associated and newly described type strains.</title>
        <authorList>
            <person name="Whitman W."/>
        </authorList>
    </citation>
    <scope>NUCLEOTIDE SEQUENCE [LARGE SCALE GENOMIC DNA]</scope>
    <source>
        <strain evidence="2 4">CECT 8088</strain>
    </source>
</reference>
<evidence type="ECO:0000313" key="2">
    <source>
        <dbReference type="EMBL" id="MBB3174759.1"/>
    </source>
</evidence>
<organism evidence="2 4">
    <name type="scientific">Endobacter medicaginis</name>
    <dbReference type="NCBI Taxonomy" id="1181271"/>
    <lineage>
        <taxon>Bacteria</taxon>
        <taxon>Pseudomonadati</taxon>
        <taxon>Pseudomonadota</taxon>
        <taxon>Alphaproteobacteria</taxon>
        <taxon>Acetobacterales</taxon>
        <taxon>Acetobacteraceae</taxon>
        <taxon>Endobacter</taxon>
    </lineage>
</organism>
<evidence type="ECO:0000256" key="1">
    <source>
        <dbReference type="SAM" id="Phobius"/>
    </source>
</evidence>
<keyword evidence="1" id="KW-0812">Transmembrane</keyword>
<accession>A0A839V5E8</accession>
<keyword evidence="4" id="KW-1185">Reference proteome</keyword>
<dbReference type="RefSeq" id="WP_176623360.1">
    <property type="nucleotide sequence ID" value="NZ_JABXXQ010000105.1"/>
</dbReference>
<name>A0A839V5E8_9PROT</name>
<keyword evidence="1" id="KW-1133">Transmembrane helix</keyword>
<feature type="transmembrane region" description="Helical" evidence="1">
    <location>
        <begin position="29"/>
        <end position="51"/>
    </location>
</feature>
<dbReference type="Pfam" id="PF07332">
    <property type="entry name" value="Phage_holin_3_6"/>
    <property type="match status" value="1"/>
</dbReference>
<evidence type="ECO:0000313" key="5">
    <source>
        <dbReference type="Proteomes" id="UP000565205"/>
    </source>
</evidence>
<reference evidence="3 5" key="1">
    <citation type="submission" date="2020-06" db="EMBL/GenBank/DDBJ databases">
        <title>Description of novel acetic acid bacteria.</title>
        <authorList>
            <person name="Sombolestani A."/>
        </authorList>
    </citation>
    <scope>NUCLEOTIDE SEQUENCE [LARGE SCALE GENOMIC DNA]</scope>
    <source>
        <strain evidence="3 5">LMG 26838</strain>
    </source>
</reference>
<protein>
    <submittedName>
        <fullName evidence="3">Phage holin family protein</fullName>
    </submittedName>
</protein>
<sequence>MRGIELGKVAAQAELLRVKRIVRRTGTQVAAFVVAGLFGLFALAFLHVLGWEALARPDAVGPIWASVIILAVDLVIALIGLMLGRGKVADPIEIEARITRDRSLTEMRNAFALTALTAALTGPIGRRAGMALVGLIRRSVRRR</sequence>
<feature type="transmembrane region" description="Helical" evidence="1">
    <location>
        <begin position="63"/>
        <end position="83"/>
    </location>
</feature>
<comment type="caution">
    <text evidence="2">The sequence shown here is derived from an EMBL/GenBank/DDBJ whole genome shotgun (WGS) entry which is preliminary data.</text>
</comment>
<dbReference type="EMBL" id="JABXXQ010000105">
    <property type="protein sequence ID" value="NVN30108.1"/>
    <property type="molecule type" value="Genomic_DNA"/>
</dbReference>
<dbReference type="EMBL" id="JACHXV010000011">
    <property type="protein sequence ID" value="MBB3174759.1"/>
    <property type="molecule type" value="Genomic_DNA"/>
</dbReference>
<dbReference type="AlphaFoldDB" id="A0A839V5E8"/>
<dbReference type="InterPro" id="IPR009937">
    <property type="entry name" value="Phage_holin_3_6"/>
</dbReference>
<evidence type="ECO:0000313" key="3">
    <source>
        <dbReference type="EMBL" id="NVN30108.1"/>
    </source>
</evidence>
<evidence type="ECO:0000313" key="4">
    <source>
        <dbReference type="Proteomes" id="UP000557688"/>
    </source>
</evidence>